<feature type="transmembrane region" description="Helical" evidence="12">
    <location>
        <begin position="823"/>
        <end position="848"/>
    </location>
</feature>
<evidence type="ECO:0000256" key="9">
    <source>
        <dbReference type="ARBA" id="ARBA00023316"/>
    </source>
</evidence>
<feature type="compositionally biased region" description="Gly residues" evidence="11">
    <location>
        <begin position="226"/>
        <end position="235"/>
    </location>
</feature>
<feature type="transmembrane region" description="Helical" evidence="12">
    <location>
        <begin position="983"/>
        <end position="1008"/>
    </location>
</feature>
<evidence type="ECO:0000256" key="7">
    <source>
        <dbReference type="ARBA" id="ARBA00022989"/>
    </source>
</evidence>
<feature type="transmembrane region" description="Helical" evidence="12">
    <location>
        <begin position="742"/>
        <end position="760"/>
    </location>
</feature>
<comment type="subcellular location">
    <subcellularLocation>
        <location evidence="1">Cell membrane</location>
        <topology evidence="1">Multi-pass membrane protein</topology>
    </subcellularLocation>
</comment>
<evidence type="ECO:0000256" key="2">
    <source>
        <dbReference type="ARBA" id="ARBA00012543"/>
    </source>
</evidence>
<reference evidence="14 15" key="1">
    <citation type="submission" date="2019-07" db="EMBL/GenBank/DDBJ databases">
        <title>Rhodotorula toruloides NBRC10032 genome sequencing.</title>
        <authorList>
            <person name="Shida Y."/>
            <person name="Takaku H."/>
            <person name="Ogasawara W."/>
            <person name="Mori K."/>
        </authorList>
    </citation>
    <scope>NUCLEOTIDE SEQUENCE [LARGE SCALE GENOMIC DNA]</scope>
    <source>
        <strain evidence="14 15">NBRC10032</strain>
    </source>
</reference>
<dbReference type="AlphaFoldDB" id="A0A511KI92"/>
<evidence type="ECO:0000256" key="12">
    <source>
        <dbReference type="SAM" id="Phobius"/>
    </source>
</evidence>
<feature type="compositionally biased region" description="Gly residues" evidence="11">
    <location>
        <begin position="113"/>
        <end position="133"/>
    </location>
</feature>
<dbReference type="GO" id="GO:0005886">
    <property type="term" value="C:plasma membrane"/>
    <property type="evidence" value="ECO:0007669"/>
    <property type="project" value="UniProtKB-SubCell"/>
</dbReference>
<evidence type="ECO:0000256" key="8">
    <source>
        <dbReference type="ARBA" id="ARBA00023136"/>
    </source>
</evidence>
<accession>A0A511KI92</accession>
<dbReference type="Pfam" id="PF08407">
    <property type="entry name" value="Chitin_synth_1N"/>
    <property type="match status" value="1"/>
</dbReference>
<evidence type="ECO:0000256" key="6">
    <source>
        <dbReference type="ARBA" id="ARBA00022692"/>
    </source>
</evidence>
<feature type="domain" description="Chitin synthase N-terminal" evidence="13">
    <location>
        <begin position="258"/>
        <end position="326"/>
    </location>
</feature>
<evidence type="ECO:0000256" key="10">
    <source>
        <dbReference type="ARBA" id="ARBA00024009"/>
    </source>
</evidence>
<feature type="region of interest" description="Disordered" evidence="11">
    <location>
        <begin position="1"/>
        <end position="240"/>
    </location>
</feature>
<keyword evidence="9" id="KW-0961">Cell wall biogenesis/degradation</keyword>
<keyword evidence="6 12" id="KW-0812">Transmembrane</keyword>
<dbReference type="GO" id="GO:0071555">
    <property type="term" value="P:cell wall organization"/>
    <property type="evidence" value="ECO:0007669"/>
    <property type="project" value="UniProtKB-KW"/>
</dbReference>
<feature type="compositionally biased region" description="Polar residues" evidence="11">
    <location>
        <begin position="143"/>
        <end position="154"/>
    </location>
</feature>
<gene>
    <name evidence="14" type="ORF">Rt10032_c10g4116</name>
</gene>
<feature type="compositionally biased region" description="Pro residues" evidence="11">
    <location>
        <begin position="14"/>
        <end position="33"/>
    </location>
</feature>
<sequence>MAGYGQHPYYHDLPPGPQPRRTPAPPVNQPPSHDPFSNQQDPPGYPAPAAASQDQYGYGYAPAQHPPANPADHSTGAAYAGGASGGQEQDPFATPGLYSGGQAEPQWATPVYGAGGAGGAQGDLGDSAGGGGATQYPPYQFPVGQSYQHSQSHLPTHPTFAANPADPNNGVPADDDQAPLLPSQGHGHARWSTTGGAPGQADATLGLPGGFDPTAGTSYPPYSGGSAQGGHGQGMDDGDAQSVVRYGRIPQRQPRRYKTVKRVQLYHGNLVLDCQVPPKLLERCARKDDREFTHMRYTAATCDPDDFLNERYALRQILYETPRRTELFIVLTMYNEDEVLFCRTMHGVMKNIQHLCERNRSKTWGPDGWKKVVVCIVSDGRAKINSRTLSVLAAMGVYQDGVAKNVVAGKPVTAHIYEYTTQISIDPDLKFKSAERGLVPVQIIFCLKEKNAKKINSHRWFFNAFGPILQPNVCVLLDVGTQPGPTSIYKLWKTFDLNSNVGGACGEIVALKGKYFRNLLNPLVAAQNFEYKMSSKSSPFSHKACSPNPPDHPDILDKPLESVFGYITVLPGAFSAYRYIALQNNAKGEGPLKEYFKGETLHHSVNADLWTKNMYLAEDRILCWELVAKRGSAWLLHYQRSAYAVTDVPDRVPDLIAQRRRWLNGSFFAGIHSSYHFGYLYRSDHSFIRKLWLHVELFYQTFNMLFAWFALGNWYIIMYILTTSMADPSFGLSGIQYFNTVVRYYYLALLLCCFILALGNRPQGSHGFYLVIMISFALIMVYMLIAAGVITYYGVVQAKNTIEADGGKFNVSDVFTNTTFRQVFGHSNICISLLSTYVLYLVSSIIFFDPSHMFTSFLQYLLLSPSFTNVINVTWGNRPEEKTSNDLGVAPAKGDGVDVTVPTDEKDINAAYEDACHVLASKPPPPVKTVNLEEKMTDSYRAIRTNVVLAWTLTNGALVAAILSTSAGDTVTTTRSNIYMAFLLYSVAVLAAVRFLGCTFYSIIWVFAN</sequence>
<dbReference type="Pfam" id="PF01644">
    <property type="entry name" value="Chitin_synth_1"/>
    <property type="match status" value="1"/>
</dbReference>
<name>A0A511KI92_RHOTO</name>
<dbReference type="SUPFAM" id="SSF53448">
    <property type="entry name" value="Nucleotide-diphospho-sugar transferases"/>
    <property type="match status" value="1"/>
</dbReference>
<comment type="function">
    <text evidence="10">Polymerizes chitin, a structural polymer of the cell wall and septum, by transferring the sugar moiety of UDP-GlcNAc to the non-reducing end of the growing chitin polymer.</text>
</comment>
<feature type="transmembrane region" description="Helical" evidence="12">
    <location>
        <begin position="945"/>
        <end position="963"/>
    </location>
</feature>
<dbReference type="OrthoDB" id="26569at2759"/>
<evidence type="ECO:0000256" key="4">
    <source>
        <dbReference type="ARBA" id="ARBA00022676"/>
    </source>
</evidence>
<dbReference type="EC" id="2.4.1.16" evidence="2"/>
<evidence type="ECO:0000313" key="15">
    <source>
        <dbReference type="Proteomes" id="UP000321518"/>
    </source>
</evidence>
<protein>
    <recommendedName>
        <fullName evidence="2">chitin synthase</fullName>
        <ecNumber evidence="2">2.4.1.16</ecNumber>
    </recommendedName>
</protein>
<keyword evidence="4" id="KW-0328">Glycosyltransferase</keyword>
<dbReference type="GO" id="GO:0004100">
    <property type="term" value="F:chitin synthase activity"/>
    <property type="evidence" value="ECO:0007669"/>
    <property type="project" value="UniProtKB-EC"/>
</dbReference>
<evidence type="ECO:0000259" key="13">
    <source>
        <dbReference type="Pfam" id="PF08407"/>
    </source>
</evidence>
<dbReference type="PANTHER" id="PTHR22914:SF9">
    <property type="entry name" value="CHITIN SYNTHASE 1"/>
    <property type="match status" value="1"/>
</dbReference>
<dbReference type="EMBL" id="BJWK01000010">
    <property type="protein sequence ID" value="GEM10099.1"/>
    <property type="molecule type" value="Genomic_DNA"/>
</dbReference>
<comment type="caution">
    <text evidence="14">The sequence shown here is derived from an EMBL/GenBank/DDBJ whole genome shotgun (WGS) entry which is preliminary data.</text>
</comment>
<dbReference type="InterPro" id="IPR029044">
    <property type="entry name" value="Nucleotide-diphossugar_trans"/>
</dbReference>
<dbReference type="InterPro" id="IPR013616">
    <property type="entry name" value="Chitin_synth_N"/>
</dbReference>
<evidence type="ECO:0000256" key="11">
    <source>
        <dbReference type="SAM" id="MobiDB-lite"/>
    </source>
</evidence>
<evidence type="ECO:0000256" key="1">
    <source>
        <dbReference type="ARBA" id="ARBA00004651"/>
    </source>
</evidence>
<keyword evidence="5 14" id="KW-0808">Transferase</keyword>
<dbReference type="GO" id="GO:0006031">
    <property type="term" value="P:chitin biosynthetic process"/>
    <property type="evidence" value="ECO:0007669"/>
    <property type="project" value="TreeGrafter"/>
</dbReference>
<keyword evidence="8 12" id="KW-0472">Membrane</keyword>
<dbReference type="CDD" id="cd04190">
    <property type="entry name" value="Chitin_synth_C"/>
    <property type="match status" value="1"/>
</dbReference>
<organism evidence="14 15">
    <name type="scientific">Rhodotorula toruloides</name>
    <name type="common">Yeast</name>
    <name type="synonym">Rhodosporidium toruloides</name>
    <dbReference type="NCBI Taxonomy" id="5286"/>
    <lineage>
        <taxon>Eukaryota</taxon>
        <taxon>Fungi</taxon>
        <taxon>Dikarya</taxon>
        <taxon>Basidiomycota</taxon>
        <taxon>Pucciniomycotina</taxon>
        <taxon>Microbotryomycetes</taxon>
        <taxon>Sporidiobolales</taxon>
        <taxon>Sporidiobolaceae</taxon>
        <taxon>Rhodotorula</taxon>
    </lineage>
</organism>
<evidence type="ECO:0000313" key="14">
    <source>
        <dbReference type="EMBL" id="GEM10099.1"/>
    </source>
</evidence>
<dbReference type="InterPro" id="IPR004835">
    <property type="entry name" value="Chitin_synth"/>
</dbReference>
<keyword evidence="7 12" id="KW-1133">Transmembrane helix</keyword>
<dbReference type="PANTHER" id="PTHR22914">
    <property type="entry name" value="CHITIN SYNTHASE"/>
    <property type="match status" value="1"/>
</dbReference>
<feature type="transmembrane region" description="Helical" evidence="12">
    <location>
        <begin position="702"/>
        <end position="722"/>
    </location>
</feature>
<keyword evidence="3" id="KW-1003">Cell membrane</keyword>
<evidence type="ECO:0000256" key="3">
    <source>
        <dbReference type="ARBA" id="ARBA00022475"/>
    </source>
</evidence>
<proteinExistence type="predicted"/>
<evidence type="ECO:0000256" key="5">
    <source>
        <dbReference type="ARBA" id="ARBA00022679"/>
    </source>
</evidence>
<dbReference type="GO" id="GO:0030428">
    <property type="term" value="C:cell septum"/>
    <property type="evidence" value="ECO:0007669"/>
    <property type="project" value="TreeGrafter"/>
</dbReference>
<dbReference type="Proteomes" id="UP000321518">
    <property type="component" value="Unassembled WGS sequence"/>
</dbReference>
<feature type="transmembrane region" description="Helical" evidence="12">
    <location>
        <begin position="767"/>
        <end position="793"/>
    </location>
</feature>